<sequence length="348" mass="40893">MFESIGKLTQDLKDWNKHVYGNITTRKKDLFKRIANIQRKRDFSRSHHLNQVDLSLRQEFESVIHHEDLLWKQKVRYDWWKLGDRNTKFFHTRTLHRRKNNRITAIRNADGNWIYDPEDIEGEANEFFQSIEKFLLLWAVCLLVDFPSLIQFNLDAFGQFQPFSLCSVLYKLTMKAGFISGQNINGNIILAQELIHTMRSQKIQKWMAIKIDLEKTYGRVMWNGAPLSKFKLVRGIWQGCPLSLYLFVLCMEWLDNLVIFSKADSRHGGVLKTILDDFCALSGHKINARKTNIFFSKGVDEIMVNTISTMFGFQRVHNLGHYLRVPLFHQRVISSTFQFAVEKVRGKL</sequence>
<dbReference type="EMBL" id="SMMG02000009">
    <property type="protein sequence ID" value="KAA3462709.1"/>
    <property type="molecule type" value="Genomic_DNA"/>
</dbReference>
<comment type="caution">
    <text evidence="1">The sequence shown here is derived from an EMBL/GenBank/DDBJ whole genome shotgun (WGS) entry which is preliminary data.</text>
</comment>
<keyword evidence="1" id="KW-0808">Transferase</keyword>
<accession>A0A5B6V0P3</accession>
<reference evidence="2" key="1">
    <citation type="journal article" date="2019" name="Plant Biotechnol. J.">
        <title>Genome sequencing of the Australian wild diploid species Gossypium australe highlights disease resistance and delayed gland morphogenesis.</title>
        <authorList>
            <person name="Cai Y."/>
            <person name="Cai X."/>
            <person name="Wang Q."/>
            <person name="Wang P."/>
            <person name="Zhang Y."/>
            <person name="Cai C."/>
            <person name="Xu Y."/>
            <person name="Wang K."/>
            <person name="Zhou Z."/>
            <person name="Wang C."/>
            <person name="Geng S."/>
            <person name="Li B."/>
            <person name="Dong Q."/>
            <person name="Hou Y."/>
            <person name="Wang H."/>
            <person name="Ai P."/>
            <person name="Liu Z."/>
            <person name="Yi F."/>
            <person name="Sun M."/>
            <person name="An G."/>
            <person name="Cheng J."/>
            <person name="Zhang Y."/>
            <person name="Shi Q."/>
            <person name="Xie Y."/>
            <person name="Shi X."/>
            <person name="Chang Y."/>
            <person name="Huang F."/>
            <person name="Chen Y."/>
            <person name="Hong S."/>
            <person name="Mi L."/>
            <person name="Sun Q."/>
            <person name="Zhang L."/>
            <person name="Zhou B."/>
            <person name="Peng R."/>
            <person name="Zhang X."/>
            <person name="Liu F."/>
        </authorList>
    </citation>
    <scope>NUCLEOTIDE SEQUENCE [LARGE SCALE GENOMIC DNA]</scope>
    <source>
        <strain evidence="2">cv. PA1801</strain>
    </source>
</reference>
<dbReference type="GO" id="GO:0003964">
    <property type="term" value="F:RNA-directed DNA polymerase activity"/>
    <property type="evidence" value="ECO:0007669"/>
    <property type="project" value="UniProtKB-KW"/>
</dbReference>
<keyword evidence="2" id="KW-1185">Reference proteome</keyword>
<dbReference type="InterPro" id="IPR052343">
    <property type="entry name" value="Retrotransposon-Effector_Assoc"/>
</dbReference>
<gene>
    <name evidence="1" type="ORF">EPI10_029171</name>
</gene>
<evidence type="ECO:0000313" key="1">
    <source>
        <dbReference type="EMBL" id="KAA3462709.1"/>
    </source>
</evidence>
<dbReference type="PANTHER" id="PTHR46890">
    <property type="entry name" value="NON-LTR RETROLELEMENT REVERSE TRANSCRIPTASE-LIKE PROTEIN-RELATED"/>
    <property type="match status" value="1"/>
</dbReference>
<keyword evidence="1" id="KW-0548">Nucleotidyltransferase</keyword>
<dbReference type="OrthoDB" id="1002228at2759"/>
<proteinExistence type="predicted"/>
<dbReference type="PANTHER" id="PTHR46890:SF48">
    <property type="entry name" value="RNA-DIRECTED DNA POLYMERASE"/>
    <property type="match status" value="1"/>
</dbReference>
<dbReference type="AlphaFoldDB" id="A0A5B6V0P3"/>
<protein>
    <submittedName>
        <fullName evidence="1">Reverse transcriptase</fullName>
    </submittedName>
</protein>
<name>A0A5B6V0P3_9ROSI</name>
<evidence type="ECO:0000313" key="2">
    <source>
        <dbReference type="Proteomes" id="UP000325315"/>
    </source>
</evidence>
<keyword evidence="1" id="KW-0695">RNA-directed DNA polymerase</keyword>
<organism evidence="1 2">
    <name type="scientific">Gossypium australe</name>
    <dbReference type="NCBI Taxonomy" id="47621"/>
    <lineage>
        <taxon>Eukaryota</taxon>
        <taxon>Viridiplantae</taxon>
        <taxon>Streptophyta</taxon>
        <taxon>Embryophyta</taxon>
        <taxon>Tracheophyta</taxon>
        <taxon>Spermatophyta</taxon>
        <taxon>Magnoliopsida</taxon>
        <taxon>eudicotyledons</taxon>
        <taxon>Gunneridae</taxon>
        <taxon>Pentapetalae</taxon>
        <taxon>rosids</taxon>
        <taxon>malvids</taxon>
        <taxon>Malvales</taxon>
        <taxon>Malvaceae</taxon>
        <taxon>Malvoideae</taxon>
        <taxon>Gossypium</taxon>
    </lineage>
</organism>
<dbReference type="Proteomes" id="UP000325315">
    <property type="component" value="Unassembled WGS sequence"/>
</dbReference>